<feature type="domain" description="HTH cro/C1-type" evidence="4">
    <location>
        <begin position="79"/>
        <end position="133"/>
    </location>
</feature>
<feature type="compositionally biased region" description="Basic residues" evidence="2">
    <location>
        <begin position="1"/>
        <end position="12"/>
    </location>
</feature>
<dbReference type="InterPro" id="IPR010982">
    <property type="entry name" value="Lambda_DNA-bd_dom_sf"/>
</dbReference>
<evidence type="ECO:0000256" key="3">
    <source>
        <dbReference type="SAM" id="Phobius"/>
    </source>
</evidence>
<feature type="transmembrane region" description="Helical" evidence="3">
    <location>
        <begin position="155"/>
        <end position="175"/>
    </location>
</feature>
<protein>
    <submittedName>
        <fullName evidence="5">Helix-turn-helix domain-containing protein</fullName>
    </submittedName>
</protein>
<keyword evidence="1" id="KW-0238">DNA-binding</keyword>
<dbReference type="PROSITE" id="PS50943">
    <property type="entry name" value="HTH_CROC1"/>
    <property type="match status" value="1"/>
</dbReference>
<dbReference type="Gene3D" id="1.10.260.40">
    <property type="entry name" value="lambda repressor-like DNA-binding domains"/>
    <property type="match status" value="1"/>
</dbReference>
<dbReference type="Pfam" id="PF01381">
    <property type="entry name" value="HTH_3"/>
    <property type="match status" value="1"/>
</dbReference>
<dbReference type="Proteomes" id="UP000789325">
    <property type="component" value="Unassembled WGS sequence"/>
</dbReference>
<feature type="region of interest" description="Disordered" evidence="2">
    <location>
        <begin position="1"/>
        <end position="20"/>
    </location>
</feature>
<dbReference type="EMBL" id="DYZL01000087">
    <property type="protein sequence ID" value="HJH43025.1"/>
    <property type="molecule type" value="Genomic_DNA"/>
</dbReference>
<dbReference type="SMART" id="SM00530">
    <property type="entry name" value="HTH_XRE"/>
    <property type="match status" value="1"/>
</dbReference>
<dbReference type="AlphaFoldDB" id="A0A9D2VJD2"/>
<dbReference type="PANTHER" id="PTHR46558">
    <property type="entry name" value="TRACRIPTIONAL REGULATORY PROTEIN-RELATED-RELATED"/>
    <property type="match status" value="1"/>
</dbReference>
<reference evidence="5" key="1">
    <citation type="journal article" date="2021" name="PeerJ">
        <title>Extensive microbial diversity within the chicken gut microbiome revealed by metagenomics and culture.</title>
        <authorList>
            <person name="Gilroy R."/>
            <person name="Ravi A."/>
            <person name="Getino M."/>
            <person name="Pursley I."/>
            <person name="Horton D.L."/>
            <person name="Alikhan N.F."/>
            <person name="Baker D."/>
            <person name="Gharbi K."/>
            <person name="Hall N."/>
            <person name="Watson M."/>
            <person name="Adriaenssens E.M."/>
            <person name="Foster-Nyarko E."/>
            <person name="Jarju S."/>
            <person name="Secka A."/>
            <person name="Antonio M."/>
            <person name="Oren A."/>
            <person name="Chaudhuri R.R."/>
            <person name="La Ragione R."/>
            <person name="Hildebrand F."/>
            <person name="Pallen M.J."/>
        </authorList>
    </citation>
    <scope>NUCLEOTIDE SEQUENCE</scope>
    <source>
        <strain evidence="5">USAMLcec12-2067</strain>
    </source>
</reference>
<accession>A0A9D2VJD2</accession>
<dbReference type="GO" id="GO:0003677">
    <property type="term" value="F:DNA binding"/>
    <property type="evidence" value="ECO:0007669"/>
    <property type="project" value="UniProtKB-KW"/>
</dbReference>
<comment type="caution">
    <text evidence="5">The sequence shown here is derived from an EMBL/GenBank/DDBJ whole genome shotgun (WGS) entry which is preliminary data.</text>
</comment>
<proteinExistence type="predicted"/>
<keyword evidence="3" id="KW-1133">Transmembrane helix</keyword>
<gene>
    <name evidence="5" type="ORF">K8V16_04430</name>
</gene>
<reference evidence="5" key="2">
    <citation type="submission" date="2021-09" db="EMBL/GenBank/DDBJ databases">
        <authorList>
            <person name="Gilroy R."/>
        </authorList>
    </citation>
    <scope>NUCLEOTIDE SEQUENCE</scope>
    <source>
        <strain evidence="5">USAMLcec12-2067</strain>
    </source>
</reference>
<dbReference type="CDD" id="cd00093">
    <property type="entry name" value="HTH_XRE"/>
    <property type="match status" value="1"/>
</dbReference>
<feature type="transmembrane region" description="Helical" evidence="3">
    <location>
        <begin position="241"/>
        <end position="263"/>
    </location>
</feature>
<evidence type="ECO:0000259" key="4">
    <source>
        <dbReference type="PROSITE" id="PS50943"/>
    </source>
</evidence>
<dbReference type="InterPro" id="IPR001387">
    <property type="entry name" value="Cro/C1-type_HTH"/>
</dbReference>
<feature type="non-terminal residue" evidence="5">
    <location>
        <position position="1"/>
    </location>
</feature>
<evidence type="ECO:0000313" key="6">
    <source>
        <dbReference type="Proteomes" id="UP000789325"/>
    </source>
</evidence>
<name>A0A9D2VJD2_9ACTN</name>
<keyword evidence="3" id="KW-0472">Membrane</keyword>
<evidence type="ECO:0000313" key="5">
    <source>
        <dbReference type="EMBL" id="HJH43025.1"/>
    </source>
</evidence>
<evidence type="ECO:0000256" key="1">
    <source>
        <dbReference type="ARBA" id="ARBA00023125"/>
    </source>
</evidence>
<keyword evidence="3" id="KW-0812">Transmembrane</keyword>
<sequence>PCHPQKPAHRSPRLPNISSPPFTRSLIPTYPLFTALSNTFDKAISAKEPLRQSLLMVKWHPSWQPWISERNDVELGKHIKEYRTARGMSQEDLAQRIYVTRQTVSNWETDKTYPDVESLLLLSVLFDTTVDELIKGDVETMKNCVENDYKKMVQLSWGGLGLAILGCALFIAGLTLWNWDIAPSVIIWLLLWGTGMALIMKCERIKKEHDLVTYQEILAFKKGEPIDRSNRKSRRARQHRVAKIVAITVIAAAAGGVLGYLYAMFFL</sequence>
<dbReference type="PANTHER" id="PTHR46558:SF15">
    <property type="entry name" value="HELIX-TURN-HELIX DOMAIN PROTEIN"/>
    <property type="match status" value="1"/>
</dbReference>
<evidence type="ECO:0000256" key="2">
    <source>
        <dbReference type="SAM" id="MobiDB-lite"/>
    </source>
</evidence>
<feature type="transmembrane region" description="Helical" evidence="3">
    <location>
        <begin position="181"/>
        <end position="200"/>
    </location>
</feature>
<dbReference type="SUPFAM" id="SSF47413">
    <property type="entry name" value="lambda repressor-like DNA-binding domains"/>
    <property type="match status" value="1"/>
</dbReference>
<organism evidence="5 6">
    <name type="scientific">Rubneribacter badeniensis</name>
    <dbReference type="NCBI Taxonomy" id="2070688"/>
    <lineage>
        <taxon>Bacteria</taxon>
        <taxon>Bacillati</taxon>
        <taxon>Actinomycetota</taxon>
        <taxon>Coriobacteriia</taxon>
        <taxon>Eggerthellales</taxon>
        <taxon>Eggerthellaceae</taxon>
        <taxon>Rubneribacter</taxon>
    </lineage>
</organism>